<dbReference type="InterPro" id="IPR011053">
    <property type="entry name" value="Single_hybrid_motif"/>
</dbReference>
<protein>
    <submittedName>
        <fullName evidence="3">Acetyl-CoA carboxylase, biotin carboxyl carrier protein</fullName>
    </submittedName>
</protein>
<feature type="region of interest" description="Disordered" evidence="1">
    <location>
        <begin position="1"/>
        <end position="32"/>
    </location>
</feature>
<dbReference type="InterPro" id="IPR053217">
    <property type="entry name" value="ACC_Biotin_Carrier"/>
</dbReference>
<evidence type="ECO:0000313" key="3">
    <source>
        <dbReference type="EMBL" id="KIZ01673.1"/>
    </source>
</evidence>
<feature type="domain" description="Lipoyl-binding" evidence="2">
    <location>
        <begin position="137"/>
        <end position="190"/>
    </location>
</feature>
<accession>A0A0D2JRS2</accession>
<dbReference type="AlphaFoldDB" id="A0A0D2JRS2"/>
<feature type="compositionally biased region" description="Basic and acidic residues" evidence="1">
    <location>
        <begin position="7"/>
        <end position="22"/>
    </location>
</feature>
<dbReference type="InterPro" id="IPR000089">
    <property type="entry name" value="Biotin_lipoyl"/>
</dbReference>
<dbReference type="Pfam" id="PF00364">
    <property type="entry name" value="Biotin_lipoyl"/>
    <property type="match status" value="1"/>
</dbReference>
<name>A0A0D2JRS2_9CHLO</name>
<dbReference type="KEGG" id="mng:MNEG_6289"/>
<organism evidence="3 4">
    <name type="scientific">Monoraphidium neglectum</name>
    <dbReference type="NCBI Taxonomy" id="145388"/>
    <lineage>
        <taxon>Eukaryota</taxon>
        <taxon>Viridiplantae</taxon>
        <taxon>Chlorophyta</taxon>
        <taxon>core chlorophytes</taxon>
        <taxon>Chlorophyceae</taxon>
        <taxon>CS clade</taxon>
        <taxon>Sphaeropleales</taxon>
        <taxon>Selenastraceae</taxon>
        <taxon>Monoraphidium</taxon>
    </lineage>
</organism>
<dbReference type="Proteomes" id="UP000054498">
    <property type="component" value="Unassembled WGS sequence"/>
</dbReference>
<dbReference type="PANTHER" id="PTHR47597:SF1">
    <property type="entry name" value="IS A MEMBER OF THE PF|00364 BIOTIN-REQUIRING ENZYMES FAMILY-RELATED"/>
    <property type="match status" value="1"/>
</dbReference>
<evidence type="ECO:0000259" key="2">
    <source>
        <dbReference type="Pfam" id="PF00364"/>
    </source>
</evidence>
<reference evidence="3 4" key="1">
    <citation type="journal article" date="2013" name="BMC Genomics">
        <title>Reconstruction of the lipid metabolism for the microalga Monoraphidium neglectum from its genome sequence reveals characteristics suitable for biofuel production.</title>
        <authorList>
            <person name="Bogen C."/>
            <person name="Al-Dilaimi A."/>
            <person name="Albersmeier A."/>
            <person name="Wichmann J."/>
            <person name="Grundmann M."/>
            <person name="Rupp O."/>
            <person name="Lauersen K.J."/>
            <person name="Blifernez-Klassen O."/>
            <person name="Kalinowski J."/>
            <person name="Goesmann A."/>
            <person name="Mussgnug J.H."/>
            <person name="Kruse O."/>
        </authorList>
    </citation>
    <scope>NUCLEOTIDE SEQUENCE [LARGE SCALE GENOMIC DNA]</scope>
    <source>
        <strain evidence="3 4">SAG 48.87</strain>
    </source>
</reference>
<dbReference type="EMBL" id="KK101227">
    <property type="protein sequence ID" value="KIZ01673.1"/>
    <property type="molecule type" value="Genomic_DNA"/>
</dbReference>
<evidence type="ECO:0000313" key="4">
    <source>
        <dbReference type="Proteomes" id="UP000054498"/>
    </source>
</evidence>
<keyword evidence="4" id="KW-1185">Reference proteome</keyword>
<dbReference type="Gene3D" id="2.40.50.100">
    <property type="match status" value="1"/>
</dbReference>
<evidence type="ECO:0000256" key="1">
    <source>
        <dbReference type="SAM" id="MobiDB-lite"/>
    </source>
</evidence>
<dbReference type="PANTHER" id="PTHR47597">
    <property type="entry name" value="IS A MEMBER OF THE PF|00364 BIOTIN-REQUIRING ENZYMES FAMILY-RELATED"/>
    <property type="match status" value="1"/>
</dbReference>
<dbReference type="CDD" id="cd06850">
    <property type="entry name" value="biotinyl_domain"/>
    <property type="match status" value="1"/>
</dbReference>
<dbReference type="SUPFAM" id="SSF51230">
    <property type="entry name" value="Single hybrid motif"/>
    <property type="match status" value="1"/>
</dbReference>
<gene>
    <name evidence="3" type="ORF">MNEG_6289</name>
</gene>
<sequence length="203" mass="21062">MQLRAAAEIETKSEGKKKKAEEFSDEPDISPSTAQVQGFLNTLCGETAIAQVELKLGSFSLKVTRSLEAAAPAAPPAAAAPPPAPAAPAPVVVLTAGNGSAAYESIDEALVYVTSPKVGIFRRGKYAAGKRVGKGDLVNAGDTIRNGQTIAFVEQLGTFVDIKATQGGEIVKFRINEGEPVEYGQVVCDIAPQFGFISPASAN</sequence>
<dbReference type="GeneID" id="25739165"/>
<dbReference type="OrthoDB" id="529457at2759"/>
<dbReference type="RefSeq" id="XP_013900692.1">
    <property type="nucleotide sequence ID" value="XM_014045238.1"/>
</dbReference>
<proteinExistence type="predicted"/>